<gene>
    <name evidence="4" type="ORF">SNAT2548_LOCUS34772</name>
</gene>
<dbReference type="InterPro" id="IPR008630">
    <property type="entry name" value="Glyco_trans_34"/>
</dbReference>
<comment type="similarity">
    <text evidence="1">Belongs to the glycosyltransferase 34 family.</text>
</comment>
<dbReference type="SUPFAM" id="SSF53448">
    <property type="entry name" value="Nucleotide-diphospho-sugar transferases"/>
    <property type="match status" value="1"/>
</dbReference>
<evidence type="ECO:0000256" key="2">
    <source>
        <dbReference type="ARBA" id="ARBA00022676"/>
    </source>
</evidence>
<comment type="caution">
    <text evidence="4">The sequence shown here is derived from an EMBL/GenBank/DDBJ whole genome shotgun (WGS) entry which is preliminary data.</text>
</comment>
<accession>A0A812V362</accession>
<evidence type="ECO:0000256" key="3">
    <source>
        <dbReference type="ARBA" id="ARBA00022679"/>
    </source>
</evidence>
<dbReference type="OrthoDB" id="407658at2759"/>
<sequence>MVLYVAGTEVRVVDRTADVPESWAFVHFATGTGVASAVGAGQDLWHQLVQAQGLQIDVSSIHVTRLEPEQSTPAEGDVIPESVVIQALEAEDSSSFDFESFRERFSMRLGRPVLRRDAEMIFKVLHQHRPDATVRGILRSVMETPDDLRPGTLSPERKDVLLVMAYSANYAPGAICQLVNNEYSNKHGYAFKCDVLTKEDMLAAISPRDAFTWYKVLMLKRLMNTESHEYFVWLDGDAAILDHEKPLEAFIRQAKGRHLILQEDLSAECRINCGVMILKRSKWTLTLLRLLWEGNLSRRHHCKPYYEQSALVRLLVEAGELDARPRLEGLQCPWYSNNVCILPLRWLQTNRLREVHLADDSQQTPKSFIFHPLFASEQFAEDKAQALRAVLGNAGRLMHGNEPACGCDQ</sequence>
<protein>
    <recommendedName>
        <fullName evidence="6">Nucleotide-diphospho-sugar transferase domain-containing protein</fullName>
    </recommendedName>
</protein>
<keyword evidence="3" id="KW-0808">Transferase</keyword>
<dbReference type="GO" id="GO:0000139">
    <property type="term" value="C:Golgi membrane"/>
    <property type="evidence" value="ECO:0007669"/>
    <property type="project" value="TreeGrafter"/>
</dbReference>
<name>A0A812V362_9DINO</name>
<evidence type="ECO:0000313" key="5">
    <source>
        <dbReference type="Proteomes" id="UP000604046"/>
    </source>
</evidence>
<evidence type="ECO:0000256" key="1">
    <source>
        <dbReference type="ARBA" id="ARBA00005664"/>
    </source>
</evidence>
<dbReference type="EMBL" id="CAJNDS010002829">
    <property type="protein sequence ID" value="CAE7611750.1"/>
    <property type="molecule type" value="Genomic_DNA"/>
</dbReference>
<proteinExistence type="inferred from homology"/>
<dbReference type="AlphaFoldDB" id="A0A812V362"/>
<reference evidence="4" key="1">
    <citation type="submission" date="2021-02" db="EMBL/GenBank/DDBJ databases">
        <authorList>
            <person name="Dougan E. K."/>
            <person name="Rhodes N."/>
            <person name="Thang M."/>
            <person name="Chan C."/>
        </authorList>
    </citation>
    <scope>NUCLEOTIDE SEQUENCE</scope>
</reference>
<evidence type="ECO:0000313" key="4">
    <source>
        <dbReference type="EMBL" id="CAE7611750.1"/>
    </source>
</evidence>
<dbReference type="PANTHER" id="PTHR31306:SF4">
    <property type="entry name" value="ALPHA-1,2-GALACTOSYLTRANSFERASE"/>
    <property type="match status" value="1"/>
</dbReference>
<dbReference type="PANTHER" id="PTHR31306">
    <property type="entry name" value="ALPHA-1,6-MANNOSYLTRANSFERASE MNN11-RELATED"/>
    <property type="match status" value="1"/>
</dbReference>
<keyword evidence="5" id="KW-1185">Reference proteome</keyword>
<organism evidence="4 5">
    <name type="scientific">Symbiodinium natans</name>
    <dbReference type="NCBI Taxonomy" id="878477"/>
    <lineage>
        <taxon>Eukaryota</taxon>
        <taxon>Sar</taxon>
        <taxon>Alveolata</taxon>
        <taxon>Dinophyceae</taxon>
        <taxon>Suessiales</taxon>
        <taxon>Symbiodiniaceae</taxon>
        <taxon>Symbiodinium</taxon>
    </lineage>
</organism>
<dbReference type="GO" id="GO:0006487">
    <property type="term" value="P:protein N-linked glycosylation"/>
    <property type="evidence" value="ECO:0007669"/>
    <property type="project" value="TreeGrafter"/>
</dbReference>
<dbReference type="Proteomes" id="UP000604046">
    <property type="component" value="Unassembled WGS sequence"/>
</dbReference>
<keyword evidence="2" id="KW-0328">Glycosyltransferase</keyword>
<evidence type="ECO:0008006" key="6">
    <source>
        <dbReference type="Google" id="ProtNLM"/>
    </source>
</evidence>
<dbReference type="GO" id="GO:0016757">
    <property type="term" value="F:glycosyltransferase activity"/>
    <property type="evidence" value="ECO:0007669"/>
    <property type="project" value="UniProtKB-KW"/>
</dbReference>
<dbReference type="Pfam" id="PF05637">
    <property type="entry name" value="Glyco_transf_34"/>
    <property type="match status" value="1"/>
</dbReference>
<dbReference type="Gene3D" id="3.90.550.10">
    <property type="entry name" value="Spore Coat Polysaccharide Biosynthesis Protein SpsA, Chain A"/>
    <property type="match status" value="1"/>
</dbReference>
<dbReference type="InterPro" id="IPR029044">
    <property type="entry name" value="Nucleotide-diphossugar_trans"/>
</dbReference>